<evidence type="ECO:0000256" key="1">
    <source>
        <dbReference type="SAM" id="MobiDB-lite"/>
    </source>
</evidence>
<dbReference type="InterPro" id="IPR038721">
    <property type="entry name" value="IS701-like_DDE_dom"/>
</dbReference>
<dbReference type="Pfam" id="PF13546">
    <property type="entry name" value="DDE_5"/>
    <property type="match status" value="1"/>
</dbReference>
<keyword evidence="4" id="KW-1185">Reference proteome</keyword>
<dbReference type="InterPro" id="IPR039365">
    <property type="entry name" value="IS701-like"/>
</dbReference>
<protein>
    <recommendedName>
        <fullName evidence="2">Transposase IS701-like DDE domain-containing protein</fullName>
    </recommendedName>
</protein>
<dbReference type="Proteomes" id="UP001501074">
    <property type="component" value="Unassembled WGS sequence"/>
</dbReference>
<evidence type="ECO:0000313" key="4">
    <source>
        <dbReference type="Proteomes" id="UP001501074"/>
    </source>
</evidence>
<feature type="region of interest" description="Disordered" evidence="1">
    <location>
        <begin position="285"/>
        <end position="338"/>
    </location>
</feature>
<name>A0ABP6ZNI6_9ACTN</name>
<dbReference type="EMBL" id="BAAAZO010000005">
    <property type="protein sequence ID" value="GAA3614315.1"/>
    <property type="molecule type" value="Genomic_DNA"/>
</dbReference>
<dbReference type="PANTHER" id="PTHR33627">
    <property type="entry name" value="TRANSPOSASE"/>
    <property type="match status" value="1"/>
</dbReference>
<feature type="compositionally biased region" description="Low complexity" evidence="1">
    <location>
        <begin position="319"/>
        <end position="329"/>
    </location>
</feature>
<evidence type="ECO:0000313" key="3">
    <source>
        <dbReference type="EMBL" id="GAA3614315.1"/>
    </source>
</evidence>
<accession>A0ABP6ZNI6</accession>
<reference evidence="4" key="1">
    <citation type="journal article" date="2019" name="Int. J. Syst. Evol. Microbiol.">
        <title>The Global Catalogue of Microorganisms (GCM) 10K type strain sequencing project: providing services to taxonomists for standard genome sequencing and annotation.</title>
        <authorList>
            <consortium name="The Broad Institute Genomics Platform"/>
            <consortium name="The Broad Institute Genome Sequencing Center for Infectious Disease"/>
            <person name="Wu L."/>
            <person name="Ma J."/>
        </authorList>
    </citation>
    <scope>NUCLEOTIDE SEQUENCE [LARGE SCALE GENOMIC DNA]</scope>
    <source>
        <strain evidence="4">JCM 16902</strain>
    </source>
</reference>
<sequence>MVGDDLCVARVEEWAGGLDGLGDLIGARFARSEPRACAVEYVRGLLSSTERKNSWTLSEQAGHARPDGMQRLLSTAGWDPDLVRDDVRDYVMANIGDPGGVLVLDETGFLKKGTRSAGVSRQYSGTAGRIENCQIGVFLAYAGPAGRTFLDRELYVPAGWFEDRDRCAGAGIGQDVEFATKPELAIVMLERAHAAGIRAGVSAGWVTADEVYGQHYRLRVRCEELGYSYVLAVAVKQRVIIGNDPGSAFGFAARSTRIRCTGCWPAAVSRTPQTWPTTCAMPPSPPHGRNWPGSPGFAGPSRRPSRRRKARRDWIITRSASTAAGTGTSPCPCSLTPS</sequence>
<feature type="compositionally biased region" description="Low complexity" evidence="1">
    <location>
        <begin position="292"/>
        <end position="302"/>
    </location>
</feature>
<feature type="domain" description="Transposase IS701-like DDE" evidence="2">
    <location>
        <begin position="28"/>
        <end position="241"/>
    </location>
</feature>
<dbReference type="NCBIfam" id="NF033540">
    <property type="entry name" value="transpos_IS701"/>
    <property type="match status" value="1"/>
</dbReference>
<gene>
    <name evidence="3" type="ORF">GCM10022223_33180</name>
</gene>
<proteinExistence type="predicted"/>
<evidence type="ECO:0000259" key="2">
    <source>
        <dbReference type="Pfam" id="PF13546"/>
    </source>
</evidence>
<organism evidence="3 4">
    <name type="scientific">Kineosporia mesophila</name>
    <dbReference type="NCBI Taxonomy" id="566012"/>
    <lineage>
        <taxon>Bacteria</taxon>
        <taxon>Bacillati</taxon>
        <taxon>Actinomycetota</taxon>
        <taxon>Actinomycetes</taxon>
        <taxon>Kineosporiales</taxon>
        <taxon>Kineosporiaceae</taxon>
        <taxon>Kineosporia</taxon>
    </lineage>
</organism>
<comment type="caution">
    <text evidence="3">The sequence shown here is derived from an EMBL/GenBank/DDBJ whole genome shotgun (WGS) entry which is preliminary data.</text>
</comment>
<dbReference type="PANTHER" id="PTHR33627:SF1">
    <property type="entry name" value="TRANSPOSASE"/>
    <property type="match status" value="1"/>
</dbReference>